<evidence type="ECO:0000256" key="7">
    <source>
        <dbReference type="PIRSR" id="PIRSR620405-1"/>
    </source>
</evidence>
<reference evidence="11" key="1">
    <citation type="submission" date="2021-11" db="EMBL/GenBank/DDBJ databases">
        <authorList>
            <consortium name="Genoscope - CEA"/>
            <person name="William W."/>
        </authorList>
    </citation>
    <scope>NUCLEOTIDE SEQUENCE</scope>
</reference>
<dbReference type="PANTHER" id="PTHR45682">
    <property type="entry name" value="AGAP008228-PA"/>
    <property type="match status" value="1"/>
</dbReference>
<comment type="caution">
    <text evidence="11">The sequence shown here is derived from an EMBL/GenBank/DDBJ whole genome shotgun (WGS) entry which is preliminary data.</text>
</comment>
<dbReference type="SUPFAM" id="SSF52799">
    <property type="entry name" value="(Phosphotyrosine protein) phosphatases II"/>
    <property type="match status" value="1"/>
</dbReference>
<evidence type="ECO:0000256" key="8">
    <source>
        <dbReference type="SAM" id="MobiDB-lite"/>
    </source>
</evidence>
<dbReference type="GO" id="GO:0008138">
    <property type="term" value="F:protein tyrosine/serine/threonine phosphatase activity"/>
    <property type="evidence" value="ECO:0007669"/>
    <property type="project" value="InterPro"/>
</dbReference>
<dbReference type="GO" id="GO:0005737">
    <property type="term" value="C:cytoplasm"/>
    <property type="evidence" value="ECO:0007669"/>
    <property type="project" value="TreeGrafter"/>
</dbReference>
<gene>
    <name evidence="11" type="ORF">PECAL_5P00650</name>
</gene>
<evidence type="ECO:0000259" key="10">
    <source>
        <dbReference type="PROSITE" id="PS50056"/>
    </source>
</evidence>
<dbReference type="InterPro" id="IPR000387">
    <property type="entry name" value="Tyr_Pase_dom"/>
</dbReference>
<dbReference type="Pfam" id="PF00782">
    <property type="entry name" value="DSPc"/>
    <property type="match status" value="1"/>
</dbReference>
<dbReference type="PROSITE" id="PS50056">
    <property type="entry name" value="TYR_PHOSPHATASE_2"/>
    <property type="match status" value="1"/>
</dbReference>
<sequence>MGRRGKAIGAAAKKSRRHLDTMQAKQKKPPPVARGECLTLPVDDDLTSIEAADLPSLLPTATVVDASRTKGYLLDSVHVPQHEWDFLTPEARKLCEANRKLIFLDVRSARAVRREYPNLDVAVVRGGFDACLAALPSNLFRGVDEERRLEPYCLYLKDRRHLDWAAGLDDDERGAEVRRMHRLPVDVTPNLYLGDAGCAADMERLKSLSITHVLNCAPGGARDMSAVYLQHGIRSMAVAAKDNENCALLDGHVDVEAFLSKARTSGRVLVHCVQGLNRSGLVVAAALVRDGVSVIDAVRTLRARRGNDALSNTNFQRRLVRYAARLGRLGPVPDVVVSEARPAAPAPAPPPTGGCCLVS</sequence>
<protein>
    <recommendedName>
        <fullName evidence="2">protein-serine/threonine phosphatase</fullName>
        <ecNumber evidence="2">3.1.3.16</ecNumber>
    </recommendedName>
</protein>
<dbReference type="Proteomes" id="UP000789595">
    <property type="component" value="Unassembled WGS sequence"/>
</dbReference>
<dbReference type="CDD" id="cd14498">
    <property type="entry name" value="DSP"/>
    <property type="match status" value="1"/>
</dbReference>
<feature type="region of interest" description="Disordered" evidence="8">
    <location>
        <begin position="1"/>
        <end position="33"/>
    </location>
</feature>
<dbReference type="InterPro" id="IPR000340">
    <property type="entry name" value="Dual-sp_phosphatase_cat-dom"/>
</dbReference>
<dbReference type="InterPro" id="IPR020422">
    <property type="entry name" value="TYR_PHOSPHATASE_DUAL_dom"/>
</dbReference>
<dbReference type="InterPro" id="IPR029021">
    <property type="entry name" value="Prot-tyrosine_phosphatase-like"/>
</dbReference>
<comment type="catalytic activity">
    <reaction evidence="6">
        <text>O-phospho-L-threonyl-[protein] + H2O = L-threonyl-[protein] + phosphate</text>
        <dbReference type="Rhea" id="RHEA:47004"/>
        <dbReference type="Rhea" id="RHEA-COMP:11060"/>
        <dbReference type="Rhea" id="RHEA-COMP:11605"/>
        <dbReference type="ChEBI" id="CHEBI:15377"/>
        <dbReference type="ChEBI" id="CHEBI:30013"/>
        <dbReference type="ChEBI" id="CHEBI:43474"/>
        <dbReference type="ChEBI" id="CHEBI:61977"/>
        <dbReference type="EC" id="3.1.3.16"/>
    </reaction>
</comment>
<dbReference type="InterPro" id="IPR016130">
    <property type="entry name" value="Tyr_Pase_AS"/>
</dbReference>
<feature type="domain" description="Tyrosine specific protein phosphatases" evidence="10">
    <location>
        <begin position="255"/>
        <end position="316"/>
    </location>
</feature>
<dbReference type="PANTHER" id="PTHR45682:SF1">
    <property type="entry name" value="DUAL SPECIFICITY PROTEIN PHOSPHATASE 3"/>
    <property type="match status" value="1"/>
</dbReference>
<dbReference type="OrthoDB" id="204730at2759"/>
<keyword evidence="3" id="KW-0378">Hydrolase</keyword>
<feature type="domain" description="Tyrosine-protein phosphatase" evidence="9">
    <location>
        <begin position="183"/>
        <end position="328"/>
    </location>
</feature>
<dbReference type="EMBL" id="CAKKNE010000005">
    <property type="protein sequence ID" value="CAH0375536.1"/>
    <property type="molecule type" value="Genomic_DNA"/>
</dbReference>
<dbReference type="PRINTS" id="PR01908">
    <property type="entry name" value="ADSPHPHTASE"/>
</dbReference>
<dbReference type="AlphaFoldDB" id="A0A8J2X580"/>
<evidence type="ECO:0000256" key="3">
    <source>
        <dbReference type="ARBA" id="ARBA00022801"/>
    </source>
</evidence>
<evidence type="ECO:0000256" key="6">
    <source>
        <dbReference type="ARBA" id="ARBA00048336"/>
    </source>
</evidence>
<dbReference type="Gene3D" id="3.90.190.10">
    <property type="entry name" value="Protein tyrosine phosphatase superfamily"/>
    <property type="match status" value="1"/>
</dbReference>
<keyword evidence="12" id="KW-1185">Reference proteome</keyword>
<dbReference type="GO" id="GO:0004722">
    <property type="term" value="F:protein serine/threonine phosphatase activity"/>
    <property type="evidence" value="ECO:0007669"/>
    <property type="project" value="UniProtKB-EC"/>
</dbReference>
<name>A0A8J2X580_9STRA</name>
<dbReference type="PROSITE" id="PS00383">
    <property type="entry name" value="TYR_PHOSPHATASE_1"/>
    <property type="match status" value="1"/>
</dbReference>
<dbReference type="PROSITE" id="PS50054">
    <property type="entry name" value="TYR_PHOSPHATASE_DUAL"/>
    <property type="match status" value="1"/>
</dbReference>
<keyword evidence="4" id="KW-0904">Protein phosphatase</keyword>
<evidence type="ECO:0000259" key="9">
    <source>
        <dbReference type="PROSITE" id="PS50054"/>
    </source>
</evidence>
<evidence type="ECO:0000256" key="2">
    <source>
        <dbReference type="ARBA" id="ARBA00013081"/>
    </source>
</evidence>
<comment type="similarity">
    <text evidence="1">Belongs to the protein-tyrosine phosphatase family. Non-receptor class dual specificity subfamily.</text>
</comment>
<dbReference type="GO" id="GO:0043409">
    <property type="term" value="P:negative regulation of MAPK cascade"/>
    <property type="evidence" value="ECO:0007669"/>
    <property type="project" value="TreeGrafter"/>
</dbReference>
<evidence type="ECO:0000313" key="12">
    <source>
        <dbReference type="Proteomes" id="UP000789595"/>
    </source>
</evidence>
<feature type="active site" description="Phosphocysteine intermediate" evidence="7">
    <location>
        <position position="272"/>
    </location>
</feature>
<dbReference type="GO" id="GO:0033549">
    <property type="term" value="F:MAP kinase phosphatase activity"/>
    <property type="evidence" value="ECO:0007669"/>
    <property type="project" value="TreeGrafter"/>
</dbReference>
<evidence type="ECO:0000256" key="5">
    <source>
        <dbReference type="ARBA" id="ARBA00047761"/>
    </source>
</evidence>
<evidence type="ECO:0000256" key="4">
    <source>
        <dbReference type="ARBA" id="ARBA00022912"/>
    </source>
</evidence>
<comment type="catalytic activity">
    <reaction evidence="5">
        <text>O-phospho-L-seryl-[protein] + H2O = L-seryl-[protein] + phosphate</text>
        <dbReference type="Rhea" id="RHEA:20629"/>
        <dbReference type="Rhea" id="RHEA-COMP:9863"/>
        <dbReference type="Rhea" id="RHEA-COMP:11604"/>
        <dbReference type="ChEBI" id="CHEBI:15377"/>
        <dbReference type="ChEBI" id="CHEBI:29999"/>
        <dbReference type="ChEBI" id="CHEBI:43474"/>
        <dbReference type="ChEBI" id="CHEBI:83421"/>
        <dbReference type="EC" id="3.1.3.16"/>
    </reaction>
</comment>
<proteinExistence type="inferred from homology"/>
<organism evidence="11 12">
    <name type="scientific">Pelagomonas calceolata</name>
    <dbReference type="NCBI Taxonomy" id="35677"/>
    <lineage>
        <taxon>Eukaryota</taxon>
        <taxon>Sar</taxon>
        <taxon>Stramenopiles</taxon>
        <taxon>Ochrophyta</taxon>
        <taxon>Pelagophyceae</taxon>
        <taxon>Pelagomonadales</taxon>
        <taxon>Pelagomonadaceae</taxon>
        <taxon>Pelagomonas</taxon>
    </lineage>
</organism>
<dbReference type="InterPro" id="IPR020405">
    <property type="entry name" value="Atypical_DUSP_subfamA"/>
</dbReference>
<dbReference type="SMART" id="SM00195">
    <property type="entry name" value="DSPc"/>
    <property type="match status" value="1"/>
</dbReference>
<accession>A0A8J2X580</accession>
<evidence type="ECO:0000256" key="1">
    <source>
        <dbReference type="ARBA" id="ARBA00008601"/>
    </source>
</evidence>
<dbReference type="EC" id="3.1.3.16" evidence="2"/>
<evidence type="ECO:0000313" key="11">
    <source>
        <dbReference type="EMBL" id="CAH0375536.1"/>
    </source>
</evidence>